<feature type="compositionally biased region" description="Polar residues" evidence="1">
    <location>
        <begin position="403"/>
        <end position="430"/>
    </location>
</feature>
<evidence type="ECO:0000313" key="2">
    <source>
        <dbReference type="EMBL" id="GJJ12405.1"/>
    </source>
</evidence>
<dbReference type="AlphaFoldDB" id="A0AAV5ADE0"/>
<sequence>MSYSDTDSDGEPNTTDANIFWGNLKTPEKSRAISDLPQTILRQKSTLQTLPCDSPSKPLTKNYHQEAAIGCEEGIESSQVTPVRTSIQSESITFRAPSPTNPVAKNTDPISMHSPSRNEITEEPKFVSNNNNIEHDLPPPTLDMCCSGNNLSVIAKEDSPTIFNTTPVQRREHLIPQNATSFIDFTTQLSYPVSQLNTDISTRIETPIKVADIHDEQSTPLASHSVFLGTPAGRDLSARKEKRMKWKHDESQARHPLLSLSPASTSILNLVQSPDRESHNEITITSSPVRKAQRVLATSLLRQSPMKPLRLGFPSSVNLDDPNRIPARRIPNPHSSLRSIRTFIHSPARRIPVINSDKNFTVPTISERTLDVSTLPSSTHLGPTSSQSCELPTAGHSGDMLGPSTTDSSSLKTPQNIINVARNNNMTRQGVSRLPIPSSRSGRPPPSSLLSIQKRFDRVATTPSRIPSPLKRNADDHRTSGHVEMQTRHLQSGSKRKRTDDASEDDVNERPQKRMIVGIHSAIPQKVDNSLSLSSPKPSIQETIERSQDSDNPFVMSVDNSPAQPPVEEQTLDRENTEYSDIPLVSPPSTSNPRRTSRGRKRTATPLSDKSQPSNLTVTQSLPLRKTTITKSLSKLPSRPPSRTATRSGNLNTYPENPRELQMVTSANTQHNQECLSELERRVIRRLGNRPPSPSSKFRIDIDSKNREEREARAERRRRRDGDHDTVILDETMALSSDLTNQTKHRLAPGDDEDYHTPIKDPIPSKLHPDRMTKTVKWSRHLIDITSQPHTMGQSVVSKAKSKSCFLRDPKTLSLNFLGNVPNAEEPLSELIREHFVVSKFLYDDDIQESPCRSKKVAMKI</sequence>
<feature type="compositionally biased region" description="Polar residues" evidence="1">
    <location>
        <begin position="605"/>
        <end position="622"/>
    </location>
</feature>
<evidence type="ECO:0000313" key="3">
    <source>
        <dbReference type="Proteomes" id="UP001050691"/>
    </source>
</evidence>
<feature type="compositionally biased region" description="Low complexity" evidence="1">
    <location>
        <begin position="432"/>
        <end position="442"/>
    </location>
</feature>
<accession>A0AAV5ADE0</accession>
<feature type="compositionally biased region" description="Basic and acidic residues" evidence="1">
    <location>
        <begin position="698"/>
        <end position="723"/>
    </location>
</feature>
<feature type="compositionally biased region" description="Acidic residues" evidence="1">
    <location>
        <begin position="1"/>
        <end position="10"/>
    </location>
</feature>
<feature type="region of interest" description="Disordered" evidence="1">
    <location>
        <begin position="1"/>
        <end position="20"/>
    </location>
</feature>
<feature type="compositionally biased region" description="Polar residues" evidence="1">
    <location>
        <begin position="527"/>
        <end position="542"/>
    </location>
</feature>
<comment type="caution">
    <text evidence="2">The sequence shown here is derived from an EMBL/GenBank/DDBJ whole genome shotgun (WGS) entry which is preliminary data.</text>
</comment>
<feature type="compositionally biased region" description="Basic and acidic residues" evidence="1">
    <location>
        <begin position="472"/>
        <end position="487"/>
    </location>
</feature>
<feature type="compositionally biased region" description="Polar residues" evidence="1">
    <location>
        <begin position="374"/>
        <end position="390"/>
    </location>
</feature>
<gene>
    <name evidence="2" type="ORF">Clacol_006647</name>
</gene>
<feature type="compositionally biased region" description="Low complexity" evidence="1">
    <location>
        <begin position="630"/>
        <end position="644"/>
    </location>
</feature>
<feature type="region of interest" description="Disordered" evidence="1">
    <location>
        <begin position="527"/>
        <end position="657"/>
    </location>
</feature>
<feature type="region of interest" description="Disordered" evidence="1">
    <location>
        <begin position="94"/>
        <end position="117"/>
    </location>
</feature>
<dbReference type="Proteomes" id="UP001050691">
    <property type="component" value="Unassembled WGS sequence"/>
</dbReference>
<reference evidence="2" key="1">
    <citation type="submission" date="2021-10" db="EMBL/GenBank/DDBJ databases">
        <title>De novo Genome Assembly of Clathrus columnatus (Basidiomycota, Fungi) Using Illumina and Nanopore Sequence Data.</title>
        <authorList>
            <person name="Ogiso-Tanaka E."/>
            <person name="Itagaki H."/>
            <person name="Hosoya T."/>
            <person name="Hosaka K."/>
        </authorList>
    </citation>
    <scope>NUCLEOTIDE SEQUENCE</scope>
    <source>
        <strain evidence="2">MO-923</strain>
    </source>
</reference>
<name>A0AAV5ADE0_9AGAM</name>
<feature type="region of interest" description="Disordered" evidence="1">
    <location>
        <begin position="374"/>
        <end position="515"/>
    </location>
</feature>
<dbReference type="EMBL" id="BPWL01000007">
    <property type="protein sequence ID" value="GJJ12405.1"/>
    <property type="molecule type" value="Genomic_DNA"/>
</dbReference>
<feature type="compositionally biased region" description="Polar residues" evidence="1">
    <location>
        <begin position="645"/>
        <end position="655"/>
    </location>
</feature>
<evidence type="ECO:0000256" key="1">
    <source>
        <dbReference type="SAM" id="MobiDB-lite"/>
    </source>
</evidence>
<feature type="region of interest" description="Disordered" evidence="1">
    <location>
        <begin position="686"/>
        <end position="723"/>
    </location>
</feature>
<organism evidence="2 3">
    <name type="scientific">Clathrus columnatus</name>
    <dbReference type="NCBI Taxonomy" id="1419009"/>
    <lineage>
        <taxon>Eukaryota</taxon>
        <taxon>Fungi</taxon>
        <taxon>Dikarya</taxon>
        <taxon>Basidiomycota</taxon>
        <taxon>Agaricomycotina</taxon>
        <taxon>Agaricomycetes</taxon>
        <taxon>Phallomycetidae</taxon>
        <taxon>Phallales</taxon>
        <taxon>Clathraceae</taxon>
        <taxon>Clathrus</taxon>
    </lineage>
</organism>
<keyword evidence="3" id="KW-1185">Reference proteome</keyword>
<proteinExistence type="predicted"/>
<protein>
    <submittedName>
        <fullName evidence="2">Uncharacterized protein</fullName>
    </submittedName>
</protein>
<feature type="region of interest" description="Disordered" evidence="1">
    <location>
        <begin position="747"/>
        <end position="768"/>
    </location>
</feature>